<dbReference type="Proteomes" id="UP001595752">
    <property type="component" value="Unassembled WGS sequence"/>
</dbReference>
<accession>A0ABV8B794</accession>
<reference evidence="6" key="1">
    <citation type="journal article" date="2019" name="Int. J. Syst. Evol. Microbiol.">
        <title>The Global Catalogue of Microorganisms (GCM) 10K type strain sequencing project: providing services to taxonomists for standard genome sequencing and annotation.</title>
        <authorList>
            <consortium name="The Broad Institute Genomics Platform"/>
            <consortium name="The Broad Institute Genome Sequencing Center for Infectious Disease"/>
            <person name="Wu L."/>
            <person name="Ma J."/>
        </authorList>
    </citation>
    <scope>NUCLEOTIDE SEQUENCE [LARGE SCALE GENOMIC DNA]</scope>
    <source>
        <strain evidence="6">CCUG 61889</strain>
    </source>
</reference>
<dbReference type="Pfam" id="PF07737">
    <property type="entry name" value="ATLF"/>
    <property type="match status" value="1"/>
</dbReference>
<dbReference type="EMBL" id="JBHRZT010000068">
    <property type="protein sequence ID" value="MFC3885244.1"/>
    <property type="molecule type" value="Genomic_DNA"/>
</dbReference>
<feature type="signal peptide" evidence="3">
    <location>
        <begin position="1"/>
        <end position="21"/>
    </location>
</feature>
<evidence type="ECO:0000313" key="6">
    <source>
        <dbReference type="Proteomes" id="UP001595752"/>
    </source>
</evidence>
<dbReference type="InterPro" id="IPR024079">
    <property type="entry name" value="MetalloPept_cat_dom_sf"/>
</dbReference>
<sequence>MKKRYTFFSLLLLLLIPTVTYSSYEQDAIPLKDTAMFRDIMFQRSENASFLGKIVYVPKGPFQQSEAEQIIIRLSAINPDILKKMEQEKLRIKLFTGKLTEEAAFSRLKGIQPRGYSENGPTWDDVPGAGGSDTVYVKIGSSNKGSGHGSVNLELHETAHTIDKYVLNEIRYHPDFVKAWQNERERLFPGRGYFLMYPEEYFAETFAMFYYNQLTRGQLRETAPQTYRFLQNVLEKPRKFSF</sequence>
<evidence type="ECO:0000256" key="1">
    <source>
        <dbReference type="ARBA" id="ARBA00004613"/>
    </source>
</evidence>
<name>A0ABV8B794_9BACI</name>
<dbReference type="InterPro" id="IPR014781">
    <property type="entry name" value="Anthrax_toxin_lethal/edema_N/C"/>
</dbReference>
<comment type="subcellular location">
    <subcellularLocation>
        <location evidence="1">Secreted</location>
    </subcellularLocation>
</comment>
<proteinExistence type="predicted"/>
<feature type="chain" id="PRO_5047499834" evidence="3">
    <location>
        <begin position="22"/>
        <end position="242"/>
    </location>
</feature>
<comment type="caution">
    <text evidence="5">The sequence shown here is derived from an EMBL/GenBank/DDBJ whole genome shotgun (WGS) entry which is preliminary data.</text>
</comment>
<keyword evidence="6" id="KW-1185">Reference proteome</keyword>
<protein>
    <submittedName>
        <fullName evidence="5">Toxin</fullName>
    </submittedName>
</protein>
<gene>
    <name evidence="5" type="ORF">ACFOU2_17900</name>
</gene>
<dbReference type="InterPro" id="IPR047568">
    <property type="entry name" value="ATLF-like_dom"/>
</dbReference>
<keyword evidence="3" id="KW-0732">Signal</keyword>
<evidence type="ECO:0000256" key="2">
    <source>
        <dbReference type="ARBA" id="ARBA00022525"/>
    </source>
</evidence>
<feature type="domain" description="ATLF-like" evidence="4">
    <location>
        <begin position="48"/>
        <end position="235"/>
    </location>
</feature>
<dbReference type="RefSeq" id="WP_377917447.1">
    <property type="nucleotide sequence ID" value="NZ_JBHRZT010000068.1"/>
</dbReference>
<dbReference type="SUPFAM" id="SSF55486">
    <property type="entry name" value="Metalloproteases ('zincins'), catalytic domain"/>
    <property type="match status" value="1"/>
</dbReference>
<dbReference type="PROSITE" id="PS51995">
    <property type="entry name" value="ATLF"/>
    <property type="match status" value="1"/>
</dbReference>
<dbReference type="Gene3D" id="3.40.390.10">
    <property type="entry name" value="Collagenase (Catalytic Domain)"/>
    <property type="match status" value="1"/>
</dbReference>
<organism evidence="5 6">
    <name type="scientific">Bacillus songklensis</name>
    <dbReference type="NCBI Taxonomy" id="1069116"/>
    <lineage>
        <taxon>Bacteria</taxon>
        <taxon>Bacillati</taxon>
        <taxon>Bacillota</taxon>
        <taxon>Bacilli</taxon>
        <taxon>Bacillales</taxon>
        <taxon>Bacillaceae</taxon>
        <taxon>Bacillus</taxon>
    </lineage>
</organism>
<dbReference type="CDD" id="cd20183">
    <property type="entry name" value="M34_PPEP"/>
    <property type="match status" value="1"/>
</dbReference>
<keyword evidence="2" id="KW-0964">Secreted</keyword>
<evidence type="ECO:0000313" key="5">
    <source>
        <dbReference type="EMBL" id="MFC3885244.1"/>
    </source>
</evidence>
<evidence type="ECO:0000256" key="3">
    <source>
        <dbReference type="SAM" id="SignalP"/>
    </source>
</evidence>
<evidence type="ECO:0000259" key="4">
    <source>
        <dbReference type="PROSITE" id="PS51995"/>
    </source>
</evidence>